<evidence type="ECO:0000313" key="3">
    <source>
        <dbReference type="Proteomes" id="UP000008947"/>
    </source>
</evidence>
<proteinExistence type="predicted"/>
<comment type="caution">
    <text evidence="2">The sequence shown here is derived from an EMBL/GenBank/DDBJ whole genome shotgun (WGS) entry which is preliminary data.</text>
</comment>
<feature type="chain" id="PRO_5003742011" description="Type IV secretion system protein virB9" evidence="1">
    <location>
        <begin position="23"/>
        <end position="101"/>
    </location>
</feature>
<keyword evidence="1" id="KW-0732">Signal</keyword>
<sequence>MNVRYFFSIFFIIFFLSSGANASDRTLIQGETSFIISPTLSRTALFSNKQVRPLLNKVIMSAHSSNQVVFWESVTSFFMKVALVYANLWQYLYSSIFSIFR</sequence>
<reference evidence="2 3" key="1">
    <citation type="submission" date="2012-03" db="EMBL/GenBank/DDBJ databases">
        <title>The Genome Sequence of Bartonella washoensis Sb944nv.</title>
        <authorList>
            <consortium name="The Broad Institute Genome Sequencing Platform"/>
            <consortium name="The Broad Institute Genome Sequencing Center for Infectious Disease"/>
            <person name="Feldgarden M."/>
            <person name="Kirby J."/>
            <person name="Kosoy M."/>
            <person name="Birtles R."/>
            <person name="Probert W.S."/>
            <person name="Chiaraviglio L."/>
            <person name="Young S.K."/>
            <person name="Zeng Q."/>
            <person name="Gargeya S."/>
            <person name="Fitzgerald M."/>
            <person name="Haas B."/>
            <person name="Abouelleil A."/>
            <person name="Alvarado L."/>
            <person name="Arachchi H.M."/>
            <person name="Berlin A."/>
            <person name="Chapman S.B."/>
            <person name="Gearin G."/>
            <person name="Goldberg J."/>
            <person name="Griggs A."/>
            <person name="Gujja S."/>
            <person name="Hansen M."/>
            <person name="Heiman D."/>
            <person name="Howarth C."/>
            <person name="Larimer J."/>
            <person name="Lui A."/>
            <person name="MacDonald P.J.P."/>
            <person name="McCowen C."/>
            <person name="Montmayeur A."/>
            <person name="Murphy C."/>
            <person name="Neiman D."/>
            <person name="Pearson M."/>
            <person name="Priest M."/>
            <person name="Roberts A."/>
            <person name="Saif S."/>
            <person name="Shea T."/>
            <person name="Sisk P."/>
            <person name="Stolte C."/>
            <person name="Sykes S."/>
            <person name="Wortman J."/>
            <person name="Nusbaum C."/>
            <person name="Birren B."/>
        </authorList>
    </citation>
    <scope>NUCLEOTIDE SEQUENCE [LARGE SCALE GENOMIC DNA]</scope>
    <source>
        <strain evidence="2 3">Sb944nv</strain>
    </source>
</reference>
<dbReference type="HOGENOM" id="CLU_176804_0_0_5"/>
<name>J0Z219_9HYPH</name>
<keyword evidence="3" id="KW-1185">Reference proteome</keyword>
<accession>J0Z219</accession>
<dbReference type="eggNOG" id="ENOG503142S">
    <property type="taxonomic scope" value="Bacteria"/>
</dbReference>
<evidence type="ECO:0000313" key="2">
    <source>
        <dbReference type="EMBL" id="EJF81448.1"/>
    </source>
</evidence>
<dbReference type="PATRIC" id="fig|1094563.3.peg.158"/>
<gene>
    <name evidence="2" type="ORF">MCQ_00146</name>
</gene>
<organism evidence="2 3">
    <name type="scientific">Candidatus Bartonella washoeensis Sb944nv</name>
    <dbReference type="NCBI Taxonomy" id="1094563"/>
    <lineage>
        <taxon>Bacteria</taxon>
        <taxon>Pseudomonadati</taxon>
        <taxon>Pseudomonadota</taxon>
        <taxon>Alphaproteobacteria</taxon>
        <taxon>Hyphomicrobiales</taxon>
        <taxon>Bartonellaceae</taxon>
        <taxon>Bartonella</taxon>
    </lineage>
</organism>
<dbReference type="Proteomes" id="UP000008947">
    <property type="component" value="Unassembled WGS sequence"/>
</dbReference>
<dbReference type="EMBL" id="AILU01000003">
    <property type="protein sequence ID" value="EJF81448.1"/>
    <property type="molecule type" value="Genomic_DNA"/>
</dbReference>
<evidence type="ECO:0000256" key="1">
    <source>
        <dbReference type="SAM" id="SignalP"/>
    </source>
</evidence>
<protein>
    <recommendedName>
        <fullName evidence="4">Type IV secretion system protein virB9</fullName>
    </recommendedName>
</protein>
<feature type="signal peptide" evidence="1">
    <location>
        <begin position="1"/>
        <end position="22"/>
    </location>
</feature>
<dbReference type="AlphaFoldDB" id="J0Z219"/>
<evidence type="ECO:0008006" key="4">
    <source>
        <dbReference type="Google" id="ProtNLM"/>
    </source>
</evidence>